<gene>
    <name evidence="2" type="ORF">B0D71_00885</name>
</gene>
<evidence type="ECO:0000313" key="2">
    <source>
        <dbReference type="EMBL" id="POF43402.1"/>
    </source>
</evidence>
<dbReference type="GO" id="GO:0003676">
    <property type="term" value="F:nucleic acid binding"/>
    <property type="evidence" value="ECO:0007669"/>
    <property type="project" value="InterPro"/>
</dbReference>
<dbReference type="Proteomes" id="UP000237440">
    <property type="component" value="Unassembled WGS sequence"/>
</dbReference>
<dbReference type="GO" id="GO:0008270">
    <property type="term" value="F:zinc ion binding"/>
    <property type="evidence" value="ECO:0007669"/>
    <property type="project" value="InterPro"/>
</dbReference>
<dbReference type="SMART" id="SM00507">
    <property type="entry name" value="HNHc"/>
    <property type="match status" value="1"/>
</dbReference>
<keyword evidence="3" id="KW-1185">Reference proteome</keyword>
<sequence>MSIIFCNIGWMERYDGIDGDSIQRGGSYNNDSIGHEVCNFTNANGKVYGYVQSTGRISVEKLGAKKGEEYADGVTVVWTAGPDSGGTAVVGWYKNATVYRELQRISKPSKNHRKNEIEVYRISASAGDVRLLPAYEREFMIPRAVKGGIGQSNVWYADKPESAELVDKVLLLIERDSRPDRLPDVDSEAFGSEGNPRLVSHFRRERNSTIVKKKRAAVLAATGALCCEVCGFDFEKVYGKHGEKFCEVHHLTPLHKSDRNTKTKLSELAVVCSNCHRIIHRMSPMPSISGLKNVIFDN</sequence>
<evidence type="ECO:0000259" key="1">
    <source>
        <dbReference type="SMART" id="SM00507"/>
    </source>
</evidence>
<evidence type="ECO:0000313" key="3">
    <source>
        <dbReference type="Proteomes" id="UP000237440"/>
    </source>
</evidence>
<dbReference type="AlphaFoldDB" id="A0A2S3VTY7"/>
<proteinExistence type="predicted"/>
<accession>A0A2S3VTY7</accession>
<keyword evidence="2" id="KW-0540">Nuclease</keyword>
<dbReference type="EMBL" id="MUJK01000001">
    <property type="protein sequence ID" value="POF43402.1"/>
    <property type="molecule type" value="Genomic_DNA"/>
</dbReference>
<dbReference type="RefSeq" id="WP_103393050.1">
    <property type="nucleotide sequence ID" value="NZ_MUJK01000001.1"/>
</dbReference>
<dbReference type="InterPro" id="IPR002711">
    <property type="entry name" value="HNH"/>
</dbReference>
<organism evidence="2 3">
    <name type="scientific">Pseudomonas laurylsulfativorans</name>
    <dbReference type="NCBI Taxonomy" id="1943631"/>
    <lineage>
        <taxon>Bacteria</taxon>
        <taxon>Pseudomonadati</taxon>
        <taxon>Pseudomonadota</taxon>
        <taxon>Gammaproteobacteria</taxon>
        <taxon>Pseudomonadales</taxon>
        <taxon>Pseudomonadaceae</taxon>
        <taxon>Pseudomonas</taxon>
    </lineage>
</organism>
<dbReference type="GO" id="GO:0004519">
    <property type="term" value="F:endonuclease activity"/>
    <property type="evidence" value="ECO:0007669"/>
    <property type="project" value="UniProtKB-KW"/>
</dbReference>
<comment type="caution">
    <text evidence="2">The sequence shown here is derived from an EMBL/GenBank/DDBJ whole genome shotgun (WGS) entry which is preliminary data.</text>
</comment>
<keyword evidence="2" id="KW-0255">Endonuclease</keyword>
<protein>
    <submittedName>
        <fullName evidence="2">HNH endonuclease</fullName>
    </submittedName>
</protein>
<dbReference type="Gene3D" id="1.10.30.50">
    <property type="match status" value="1"/>
</dbReference>
<feature type="domain" description="HNH nuclease" evidence="1">
    <location>
        <begin position="213"/>
        <end position="277"/>
    </location>
</feature>
<keyword evidence="2" id="KW-0378">Hydrolase</keyword>
<dbReference type="OrthoDB" id="9802640at2"/>
<dbReference type="Pfam" id="PF01844">
    <property type="entry name" value="HNH"/>
    <property type="match status" value="1"/>
</dbReference>
<dbReference type="InterPro" id="IPR003615">
    <property type="entry name" value="HNH_nuc"/>
</dbReference>
<name>A0A2S3VTY7_9PSED</name>
<reference evidence="3" key="1">
    <citation type="submission" date="2017-02" db="EMBL/GenBank/DDBJ databases">
        <authorList>
            <person name="Furmanczyk E.M."/>
        </authorList>
    </citation>
    <scope>NUCLEOTIDE SEQUENCE [LARGE SCALE GENOMIC DNA]</scope>
    <source>
        <strain evidence="3">AP3_22</strain>
    </source>
</reference>